<sequence length="104" mass="11584">MPRRARLTARKHRGKGTANDGDEYEQATKGEPNAPDEARWKNMNPYGLFAINDKDGSKHRFKRGEIATILPHGVSPGDAIEPHEYWVGKILEIRADAGSDDSDI</sequence>
<protein>
    <submittedName>
        <fullName evidence="2">Uncharacterized protein</fullName>
    </submittedName>
</protein>
<organism evidence="2 3">
    <name type="scientific">Macrolepiota fuliginosa MF-IS2</name>
    <dbReference type="NCBI Taxonomy" id="1400762"/>
    <lineage>
        <taxon>Eukaryota</taxon>
        <taxon>Fungi</taxon>
        <taxon>Dikarya</taxon>
        <taxon>Basidiomycota</taxon>
        <taxon>Agaricomycotina</taxon>
        <taxon>Agaricomycetes</taxon>
        <taxon>Agaricomycetidae</taxon>
        <taxon>Agaricales</taxon>
        <taxon>Agaricineae</taxon>
        <taxon>Agaricaceae</taxon>
        <taxon>Macrolepiota</taxon>
    </lineage>
</organism>
<dbReference type="Proteomes" id="UP000807342">
    <property type="component" value="Unassembled WGS sequence"/>
</dbReference>
<comment type="caution">
    <text evidence="2">The sequence shown here is derived from an EMBL/GenBank/DDBJ whole genome shotgun (WGS) entry which is preliminary data.</text>
</comment>
<dbReference type="AlphaFoldDB" id="A0A9P6BZM7"/>
<dbReference type="EMBL" id="MU151435">
    <property type="protein sequence ID" value="KAF9443784.1"/>
    <property type="molecule type" value="Genomic_DNA"/>
</dbReference>
<gene>
    <name evidence="2" type="ORF">P691DRAFT_763952</name>
</gene>
<reference evidence="2" key="1">
    <citation type="submission" date="2020-11" db="EMBL/GenBank/DDBJ databases">
        <authorList>
            <consortium name="DOE Joint Genome Institute"/>
            <person name="Ahrendt S."/>
            <person name="Riley R."/>
            <person name="Andreopoulos W."/>
            <person name="Labutti K."/>
            <person name="Pangilinan J."/>
            <person name="Ruiz-Duenas F.J."/>
            <person name="Barrasa J.M."/>
            <person name="Sanchez-Garcia M."/>
            <person name="Camarero S."/>
            <person name="Miyauchi S."/>
            <person name="Serrano A."/>
            <person name="Linde D."/>
            <person name="Babiker R."/>
            <person name="Drula E."/>
            <person name="Ayuso-Fernandez I."/>
            <person name="Pacheco R."/>
            <person name="Padilla G."/>
            <person name="Ferreira P."/>
            <person name="Barriuso J."/>
            <person name="Kellner H."/>
            <person name="Castanera R."/>
            <person name="Alfaro M."/>
            <person name="Ramirez L."/>
            <person name="Pisabarro A.G."/>
            <person name="Kuo A."/>
            <person name="Tritt A."/>
            <person name="Lipzen A."/>
            <person name="He G."/>
            <person name="Yan M."/>
            <person name="Ng V."/>
            <person name="Cullen D."/>
            <person name="Martin F."/>
            <person name="Rosso M.-N."/>
            <person name="Henrissat B."/>
            <person name="Hibbett D."/>
            <person name="Martinez A.T."/>
            <person name="Grigoriev I.V."/>
        </authorList>
    </citation>
    <scope>NUCLEOTIDE SEQUENCE</scope>
    <source>
        <strain evidence="2">MF-IS2</strain>
    </source>
</reference>
<evidence type="ECO:0000313" key="3">
    <source>
        <dbReference type="Proteomes" id="UP000807342"/>
    </source>
</evidence>
<name>A0A9P6BZM7_9AGAR</name>
<feature type="region of interest" description="Disordered" evidence="1">
    <location>
        <begin position="1"/>
        <end position="40"/>
    </location>
</feature>
<evidence type="ECO:0000256" key="1">
    <source>
        <dbReference type="SAM" id="MobiDB-lite"/>
    </source>
</evidence>
<keyword evidence="3" id="KW-1185">Reference proteome</keyword>
<proteinExistence type="predicted"/>
<accession>A0A9P6BZM7</accession>
<feature type="non-terminal residue" evidence="2">
    <location>
        <position position="104"/>
    </location>
</feature>
<evidence type="ECO:0000313" key="2">
    <source>
        <dbReference type="EMBL" id="KAF9443784.1"/>
    </source>
</evidence>
<feature type="compositionally biased region" description="Basic residues" evidence="1">
    <location>
        <begin position="1"/>
        <end position="15"/>
    </location>
</feature>
<dbReference type="OrthoDB" id="10259622at2759"/>